<evidence type="ECO:0000313" key="2">
    <source>
        <dbReference type="EMBL" id="MDR5897114.1"/>
    </source>
</evidence>
<feature type="region of interest" description="Disordered" evidence="1">
    <location>
        <begin position="1"/>
        <end position="36"/>
    </location>
</feature>
<gene>
    <name evidence="2" type="ORF">QC825_13655</name>
</gene>
<accession>A0ABU1GYQ7</accession>
<proteinExistence type="predicted"/>
<dbReference type="EMBL" id="JARWAO010000008">
    <property type="protein sequence ID" value="MDR5897114.1"/>
    <property type="molecule type" value="Genomic_DNA"/>
</dbReference>
<keyword evidence="3" id="KW-1185">Reference proteome</keyword>
<evidence type="ECO:0000313" key="3">
    <source>
        <dbReference type="Proteomes" id="UP001269375"/>
    </source>
</evidence>
<evidence type="ECO:0000256" key="1">
    <source>
        <dbReference type="SAM" id="MobiDB-lite"/>
    </source>
</evidence>
<comment type="caution">
    <text evidence="2">The sequence shown here is derived from an EMBL/GenBank/DDBJ whole genome shotgun (WGS) entry which is preliminary data.</text>
</comment>
<organism evidence="2 3">
    <name type="scientific">Larsenimonas suaedae</name>
    <dbReference type="NCBI Taxonomy" id="1851019"/>
    <lineage>
        <taxon>Bacteria</taxon>
        <taxon>Pseudomonadati</taxon>
        <taxon>Pseudomonadota</taxon>
        <taxon>Gammaproteobacteria</taxon>
        <taxon>Oceanospirillales</taxon>
        <taxon>Halomonadaceae</taxon>
        <taxon>Larsenimonas</taxon>
    </lineage>
</organism>
<name>A0ABU1GYQ7_9GAMM</name>
<sequence>MNQTLKKQERLAIPRRQVGETAKARPCLGDHEAQTKKVRQHSFARYESAYRELAKV</sequence>
<feature type="compositionally biased region" description="Basic and acidic residues" evidence="1">
    <location>
        <begin position="1"/>
        <end position="12"/>
    </location>
</feature>
<reference evidence="2 3" key="1">
    <citation type="submission" date="2023-04" db="EMBL/GenBank/DDBJ databases">
        <title>A long-awaited taxogenomic arrangement of the family Halomonadaceae.</title>
        <authorList>
            <person name="De La Haba R."/>
            <person name="Chuvochina M."/>
            <person name="Wittouck S."/>
            <person name="Arahal D.R."/>
            <person name="Sanchez-Porro C."/>
            <person name="Hugenholtz P."/>
            <person name="Ventosa A."/>
        </authorList>
    </citation>
    <scope>NUCLEOTIDE SEQUENCE [LARGE SCALE GENOMIC DNA]</scope>
    <source>
        <strain evidence="2 3">DSM 22428</strain>
    </source>
</reference>
<protein>
    <recommendedName>
        <fullName evidence="4">Integrase</fullName>
    </recommendedName>
</protein>
<dbReference type="RefSeq" id="WP_251595056.1">
    <property type="nucleotide sequence ID" value="NZ_JAMLJI010000004.1"/>
</dbReference>
<dbReference type="Proteomes" id="UP001269375">
    <property type="component" value="Unassembled WGS sequence"/>
</dbReference>
<evidence type="ECO:0008006" key="4">
    <source>
        <dbReference type="Google" id="ProtNLM"/>
    </source>
</evidence>